<keyword evidence="8" id="KW-1185">Reference proteome</keyword>
<dbReference type="InterPro" id="IPR027417">
    <property type="entry name" value="P-loop_NTPase"/>
</dbReference>
<dbReference type="FunFam" id="3.40.50.300:FF:000042">
    <property type="entry name" value="Maltose/maltodextrin ABC transporter, ATP-binding protein"/>
    <property type="match status" value="1"/>
</dbReference>
<evidence type="ECO:0000256" key="1">
    <source>
        <dbReference type="ARBA" id="ARBA00004417"/>
    </source>
</evidence>
<proteinExistence type="inferred from homology"/>
<dbReference type="GO" id="GO:0005524">
    <property type="term" value="F:ATP binding"/>
    <property type="evidence" value="ECO:0007669"/>
    <property type="project" value="UniProtKB-KW"/>
</dbReference>
<comment type="similarity">
    <text evidence="2">Belongs to the ABC transporter superfamily.</text>
</comment>
<dbReference type="GO" id="GO:0140359">
    <property type="term" value="F:ABC-type transporter activity"/>
    <property type="evidence" value="ECO:0007669"/>
    <property type="project" value="UniProtKB-ARBA"/>
</dbReference>
<dbReference type="EMBL" id="JAPKNK010000005">
    <property type="protein sequence ID" value="MCX5570326.1"/>
    <property type="molecule type" value="Genomic_DNA"/>
</dbReference>
<dbReference type="Gene3D" id="2.40.50.140">
    <property type="entry name" value="Nucleic acid-binding proteins"/>
    <property type="match status" value="1"/>
</dbReference>
<name>A0A9X3E238_9HYPH</name>
<keyword evidence="5 7" id="KW-0067">ATP-binding</keyword>
<dbReference type="PROSITE" id="PS50893">
    <property type="entry name" value="ABC_TRANSPORTER_2"/>
    <property type="match status" value="1"/>
</dbReference>
<dbReference type="Gene3D" id="3.40.50.300">
    <property type="entry name" value="P-loop containing nucleotide triphosphate hydrolases"/>
    <property type="match status" value="1"/>
</dbReference>
<dbReference type="Gene3D" id="2.40.50.100">
    <property type="match status" value="1"/>
</dbReference>
<evidence type="ECO:0000313" key="7">
    <source>
        <dbReference type="EMBL" id="MCX5570326.1"/>
    </source>
</evidence>
<keyword evidence="3" id="KW-0813">Transport</keyword>
<dbReference type="PROSITE" id="PS00211">
    <property type="entry name" value="ABC_TRANSPORTER_1"/>
    <property type="match status" value="1"/>
</dbReference>
<dbReference type="GO" id="GO:0055052">
    <property type="term" value="C:ATP-binding cassette (ABC) transporter complex, substrate-binding subunit-containing"/>
    <property type="evidence" value="ECO:0007669"/>
    <property type="project" value="TreeGrafter"/>
</dbReference>
<evidence type="ECO:0000313" key="8">
    <source>
        <dbReference type="Proteomes" id="UP001144805"/>
    </source>
</evidence>
<evidence type="ECO:0000256" key="2">
    <source>
        <dbReference type="ARBA" id="ARBA00005417"/>
    </source>
</evidence>
<dbReference type="RefSeq" id="WP_266339289.1">
    <property type="nucleotide sequence ID" value="NZ_JAPKNK010000005.1"/>
</dbReference>
<evidence type="ECO:0000259" key="6">
    <source>
        <dbReference type="PROSITE" id="PS50893"/>
    </source>
</evidence>
<evidence type="ECO:0000256" key="5">
    <source>
        <dbReference type="ARBA" id="ARBA00022840"/>
    </source>
</evidence>
<dbReference type="GO" id="GO:0016887">
    <property type="term" value="F:ATP hydrolysis activity"/>
    <property type="evidence" value="ECO:0007669"/>
    <property type="project" value="InterPro"/>
</dbReference>
<dbReference type="InterPro" id="IPR003439">
    <property type="entry name" value="ABC_transporter-like_ATP-bd"/>
</dbReference>
<dbReference type="Pfam" id="PF00005">
    <property type="entry name" value="ABC_tran"/>
    <property type="match status" value="1"/>
</dbReference>
<dbReference type="InterPro" id="IPR012340">
    <property type="entry name" value="NA-bd_OB-fold"/>
</dbReference>
<dbReference type="PANTHER" id="PTHR43875:SF14">
    <property type="entry name" value="ABC TRANSPORTER ATP-BINDING PROTEIN"/>
    <property type="match status" value="1"/>
</dbReference>
<evidence type="ECO:0000256" key="4">
    <source>
        <dbReference type="ARBA" id="ARBA00022741"/>
    </source>
</evidence>
<dbReference type="PANTHER" id="PTHR43875">
    <property type="entry name" value="MALTODEXTRIN IMPORT ATP-BINDING PROTEIN MSMX"/>
    <property type="match status" value="1"/>
</dbReference>
<dbReference type="AlphaFoldDB" id="A0A9X3E238"/>
<comment type="subcellular location">
    <subcellularLocation>
        <location evidence="1">Cell inner membrane</location>
        <topology evidence="1">Peripheral membrane protein</topology>
    </subcellularLocation>
</comment>
<dbReference type="Proteomes" id="UP001144805">
    <property type="component" value="Unassembled WGS sequence"/>
</dbReference>
<dbReference type="InterPro" id="IPR003593">
    <property type="entry name" value="AAA+_ATPase"/>
</dbReference>
<dbReference type="InterPro" id="IPR017871">
    <property type="entry name" value="ABC_transporter-like_CS"/>
</dbReference>
<comment type="caution">
    <text evidence="7">The sequence shown here is derived from an EMBL/GenBank/DDBJ whole genome shotgun (WGS) entry which is preliminary data.</text>
</comment>
<feature type="domain" description="ABC transporter" evidence="6">
    <location>
        <begin position="5"/>
        <end position="253"/>
    </location>
</feature>
<gene>
    <name evidence="7" type="ORF">OSH07_14055</name>
</gene>
<dbReference type="SUPFAM" id="SSF50331">
    <property type="entry name" value="MOP-like"/>
    <property type="match status" value="1"/>
</dbReference>
<dbReference type="InterPro" id="IPR008995">
    <property type="entry name" value="Mo/tungstate-bd_C_term_dom"/>
</dbReference>
<dbReference type="SUPFAM" id="SSF52540">
    <property type="entry name" value="P-loop containing nucleoside triphosphate hydrolases"/>
    <property type="match status" value="1"/>
</dbReference>
<protein>
    <submittedName>
        <fullName evidence="7">ABC transporter ATP-binding protein</fullName>
    </submittedName>
</protein>
<keyword evidence="4" id="KW-0547">Nucleotide-binding</keyword>
<dbReference type="InterPro" id="IPR047641">
    <property type="entry name" value="ABC_transpr_MalK/UgpC-like"/>
</dbReference>
<dbReference type="SMART" id="SM00382">
    <property type="entry name" value="AAA"/>
    <property type="match status" value="1"/>
</dbReference>
<organism evidence="7 8">
    <name type="scientific">Kaistia nematophila</name>
    <dbReference type="NCBI Taxonomy" id="2994654"/>
    <lineage>
        <taxon>Bacteria</taxon>
        <taxon>Pseudomonadati</taxon>
        <taxon>Pseudomonadota</taxon>
        <taxon>Alphaproteobacteria</taxon>
        <taxon>Hyphomicrobiales</taxon>
        <taxon>Kaistiaceae</taxon>
        <taxon>Kaistia</taxon>
    </lineage>
</organism>
<sequence>MTATVSIASIEKSFGAARTLKGVSVDIAAGEFLTLVGPSGCGKSTLLRILAGLIPQDGGSIRIDGAPVDHLPPRARDVSMVFQSYALYPHMSVRENIATPLKVRRLSSAARWPLVGRMVPGQSAARAAIAESVNQVAAQVEIEALLDRRPAQLSGGQRQRVALARAMVRQPRVFLMDEPLSNLDARLRVHMRGELSELHRRLGATFIYVTHDQVEAMTMSSRVALMMDGEIIQVATPSDIYANPVDVRVARFIGSPEINLVDARADTNGQVSIAGKATGFRAETVGALTVGLRPEVLAIDDGSSEIVIDSRLQRIERLGHDVLLHMRHDAGGKKNMTLRVSAADLEKLQANGRLNENVAIGARAGSALLFGADGKRLPGLQGAAPTELMNFAMGRRAVGA</sequence>
<reference evidence="7" key="1">
    <citation type="submission" date="2022-11" db="EMBL/GenBank/DDBJ databases">
        <title>Biodiversity and phylogenetic relationships of bacteria.</title>
        <authorList>
            <person name="Machado R.A.R."/>
            <person name="Bhat A."/>
            <person name="Loulou A."/>
            <person name="Kallel S."/>
        </authorList>
    </citation>
    <scope>NUCLEOTIDE SEQUENCE</scope>
    <source>
        <strain evidence="7">K-TC2</strain>
    </source>
</reference>
<evidence type="ECO:0000256" key="3">
    <source>
        <dbReference type="ARBA" id="ARBA00022448"/>
    </source>
</evidence>
<accession>A0A9X3E238</accession>